<comment type="similarity">
    <text evidence="2 10">Belongs to the snRNP Sm proteins family.</text>
</comment>
<dbReference type="SUPFAM" id="SSF50182">
    <property type="entry name" value="Sm-like ribonucleoproteins"/>
    <property type="match status" value="1"/>
</dbReference>
<dbReference type="InterPro" id="IPR047575">
    <property type="entry name" value="Sm"/>
</dbReference>
<evidence type="ECO:0000256" key="4">
    <source>
        <dbReference type="ARBA" id="ARBA00022728"/>
    </source>
</evidence>
<dbReference type="InterPro" id="IPR010920">
    <property type="entry name" value="LSM_dom_sf"/>
</dbReference>
<feature type="region of interest" description="Disordered" evidence="11">
    <location>
        <begin position="157"/>
        <end position="191"/>
    </location>
</feature>
<evidence type="ECO:0000256" key="8">
    <source>
        <dbReference type="ARBA" id="ARBA00023274"/>
    </source>
</evidence>
<name>A0A085LMR1_9BILA</name>
<evidence type="ECO:0000256" key="9">
    <source>
        <dbReference type="ARBA" id="ARBA00067757"/>
    </source>
</evidence>
<feature type="domain" description="Sm" evidence="12">
    <location>
        <begin position="70"/>
        <end position="143"/>
    </location>
</feature>
<evidence type="ECO:0000256" key="7">
    <source>
        <dbReference type="ARBA" id="ARBA00023242"/>
    </source>
</evidence>
<proteinExistence type="inferred from homology"/>
<keyword evidence="6 10" id="KW-0508">mRNA splicing</keyword>
<dbReference type="GO" id="GO:0000398">
    <property type="term" value="P:mRNA splicing, via spliceosome"/>
    <property type="evidence" value="ECO:0007669"/>
    <property type="project" value="InterPro"/>
</dbReference>
<evidence type="ECO:0000256" key="11">
    <source>
        <dbReference type="SAM" id="MobiDB-lite"/>
    </source>
</evidence>
<accession>A0A085LMR1</accession>
<comment type="subunit">
    <text evidence="10">LSm subunits form a heteromer with a doughnut shape.</text>
</comment>
<gene>
    <name evidence="10" type="primary">LSM4</name>
    <name evidence="13" type="ORF">M513_12875</name>
</gene>
<evidence type="ECO:0000256" key="5">
    <source>
        <dbReference type="ARBA" id="ARBA00022884"/>
    </source>
</evidence>
<evidence type="ECO:0000259" key="12">
    <source>
        <dbReference type="PROSITE" id="PS52002"/>
    </source>
</evidence>
<evidence type="ECO:0000313" key="13">
    <source>
        <dbReference type="EMBL" id="KFD46257.1"/>
    </source>
</evidence>
<dbReference type="Pfam" id="PF01423">
    <property type="entry name" value="LSM"/>
    <property type="match status" value="1"/>
</dbReference>
<dbReference type="Gene3D" id="2.30.30.100">
    <property type="match status" value="1"/>
</dbReference>
<keyword evidence="14" id="KW-1185">Reference proteome</keyword>
<dbReference type="PROSITE" id="PS52002">
    <property type="entry name" value="SM"/>
    <property type="match status" value="1"/>
</dbReference>
<dbReference type="EMBL" id="KL363383">
    <property type="protein sequence ID" value="KFD46257.1"/>
    <property type="molecule type" value="Genomic_DNA"/>
</dbReference>
<evidence type="ECO:0000256" key="2">
    <source>
        <dbReference type="ARBA" id="ARBA00006850"/>
    </source>
</evidence>
<dbReference type="GO" id="GO:0000956">
    <property type="term" value="P:nuclear-transcribed mRNA catabolic process"/>
    <property type="evidence" value="ECO:0007669"/>
    <property type="project" value="UniProtKB-UniRule"/>
</dbReference>
<evidence type="ECO:0000256" key="3">
    <source>
        <dbReference type="ARBA" id="ARBA00022664"/>
    </source>
</evidence>
<keyword evidence="3 10" id="KW-0507">mRNA processing</keyword>
<protein>
    <recommendedName>
        <fullName evidence="9 10">U6 snRNA-associated Sm-like protein LSm4</fullName>
    </recommendedName>
</protein>
<feature type="compositionally biased region" description="Basic and acidic residues" evidence="11">
    <location>
        <begin position="42"/>
        <end position="52"/>
    </location>
</feature>
<dbReference type="AlphaFoldDB" id="A0A085LMR1"/>
<dbReference type="GO" id="GO:0005681">
    <property type="term" value="C:spliceosomal complex"/>
    <property type="evidence" value="ECO:0007669"/>
    <property type="project" value="UniProtKB-UniRule"/>
</dbReference>
<comment type="subcellular location">
    <subcellularLocation>
        <location evidence="1 10">Nucleus</location>
    </subcellularLocation>
</comment>
<evidence type="ECO:0000256" key="6">
    <source>
        <dbReference type="ARBA" id="ARBA00023187"/>
    </source>
</evidence>
<organism evidence="13 14">
    <name type="scientific">Trichuris suis</name>
    <name type="common">pig whipworm</name>
    <dbReference type="NCBI Taxonomy" id="68888"/>
    <lineage>
        <taxon>Eukaryota</taxon>
        <taxon>Metazoa</taxon>
        <taxon>Ecdysozoa</taxon>
        <taxon>Nematoda</taxon>
        <taxon>Enoplea</taxon>
        <taxon>Dorylaimia</taxon>
        <taxon>Trichinellida</taxon>
        <taxon>Trichuridae</taxon>
        <taxon>Trichuris</taxon>
    </lineage>
</organism>
<dbReference type="PANTHER" id="PTHR23338">
    <property type="entry name" value="SMALL NUCLEAR RIBONUCLEOPROTEIN SM"/>
    <property type="match status" value="1"/>
</dbReference>
<dbReference type="Proteomes" id="UP000030764">
    <property type="component" value="Unassembled WGS sequence"/>
</dbReference>
<dbReference type="FunFam" id="2.30.30.100:FF:000005">
    <property type="entry name" value="U6 snRNA-associated Sm-like protein LSm4"/>
    <property type="match status" value="1"/>
</dbReference>
<keyword evidence="4 10" id="KW-0747">Spliceosome</keyword>
<evidence type="ECO:0000256" key="10">
    <source>
        <dbReference type="RuleBase" id="RU365049"/>
    </source>
</evidence>
<dbReference type="CDD" id="cd01723">
    <property type="entry name" value="LSm4"/>
    <property type="match status" value="1"/>
</dbReference>
<evidence type="ECO:0000313" key="14">
    <source>
        <dbReference type="Proteomes" id="UP000030764"/>
    </source>
</evidence>
<dbReference type="InterPro" id="IPR027141">
    <property type="entry name" value="LSm4/Sm_D1/D3"/>
</dbReference>
<keyword evidence="5 10" id="KW-0694">RNA-binding</keyword>
<reference evidence="13 14" key="1">
    <citation type="journal article" date="2014" name="Nat. Genet.">
        <title>Genome and transcriptome of the porcine whipworm Trichuris suis.</title>
        <authorList>
            <person name="Jex A.R."/>
            <person name="Nejsum P."/>
            <person name="Schwarz E.M."/>
            <person name="Hu L."/>
            <person name="Young N.D."/>
            <person name="Hall R.S."/>
            <person name="Korhonen P.K."/>
            <person name="Liao S."/>
            <person name="Thamsborg S."/>
            <person name="Xia J."/>
            <person name="Xu P."/>
            <person name="Wang S."/>
            <person name="Scheerlinck J.P."/>
            <person name="Hofmann A."/>
            <person name="Sternberg P.W."/>
            <person name="Wang J."/>
            <person name="Gasser R.B."/>
        </authorList>
    </citation>
    <scope>NUCLEOTIDE SEQUENCE [LARGE SCALE GENOMIC DNA]</scope>
    <source>
        <strain evidence="13">DCEP-RM93M</strain>
    </source>
</reference>
<keyword evidence="7 10" id="KW-0539">Nucleus</keyword>
<dbReference type="InterPro" id="IPR001163">
    <property type="entry name" value="Sm_dom_euk/arc"/>
</dbReference>
<dbReference type="GO" id="GO:0003723">
    <property type="term" value="F:RNA binding"/>
    <property type="evidence" value="ECO:0007669"/>
    <property type="project" value="UniProtKB-KW"/>
</dbReference>
<dbReference type="SMART" id="SM00651">
    <property type="entry name" value="Sm"/>
    <property type="match status" value="1"/>
</dbReference>
<dbReference type="InterPro" id="IPR034101">
    <property type="entry name" value="Lsm4"/>
</dbReference>
<comment type="function">
    <text evidence="10">Binds specifically to the 3'-terminal U-tract of U6 snRNA.</text>
</comment>
<dbReference type="GO" id="GO:0120115">
    <property type="term" value="C:Lsm2-8 complex"/>
    <property type="evidence" value="ECO:0007669"/>
    <property type="project" value="UniProtKB-ARBA"/>
</dbReference>
<feature type="compositionally biased region" description="Polar residues" evidence="11">
    <location>
        <begin position="177"/>
        <end position="191"/>
    </location>
</feature>
<keyword evidence="8 10" id="KW-0687">Ribonucleoprotein</keyword>
<feature type="region of interest" description="Disordered" evidence="11">
    <location>
        <begin position="26"/>
        <end position="52"/>
    </location>
</feature>
<sequence length="191" mass="22068">MRQRERCVNVICVKRQSKTRSLVTASKQVTSASKNKPAVHVPSEREGMDKKSRRGHDYIVPEMSCNVMVLPLSLLRTAQNHPMLVELKNGETYNGHLAGCDNWMNIHLRDVICTSKDGDRFWRMPEVFIRGATVKYMRIPEEVMELVREEIRETRKVQRDMSKMKNRVARAAGKLQNPRSGPQAKTYTKKE</sequence>
<evidence type="ECO:0000256" key="1">
    <source>
        <dbReference type="ARBA" id="ARBA00004123"/>
    </source>
</evidence>